<dbReference type="SUPFAM" id="SSF55729">
    <property type="entry name" value="Acyl-CoA N-acyltransferases (Nat)"/>
    <property type="match status" value="2"/>
</dbReference>
<gene>
    <name evidence="8" type="ORF">FYJ51_01190</name>
</gene>
<evidence type="ECO:0000256" key="1">
    <source>
        <dbReference type="ARBA" id="ARBA00009943"/>
    </source>
</evidence>
<dbReference type="GO" id="GO:0016755">
    <property type="term" value="F:aminoacyltransferase activity"/>
    <property type="evidence" value="ECO:0007669"/>
    <property type="project" value="InterPro"/>
</dbReference>
<dbReference type="PANTHER" id="PTHR36174">
    <property type="entry name" value="LIPID II:GLYCINE GLYCYLTRANSFERASE"/>
    <property type="match status" value="1"/>
</dbReference>
<name>A0A7X2NQK8_9FIRM</name>
<dbReference type="Gene3D" id="1.20.58.90">
    <property type="match status" value="1"/>
</dbReference>
<evidence type="ECO:0000256" key="4">
    <source>
        <dbReference type="ARBA" id="ARBA00022984"/>
    </source>
</evidence>
<dbReference type="PANTHER" id="PTHR36174:SF1">
    <property type="entry name" value="LIPID II:GLYCINE GLYCYLTRANSFERASE"/>
    <property type="match status" value="1"/>
</dbReference>
<comment type="caution">
    <text evidence="8">The sequence shown here is derived from an EMBL/GenBank/DDBJ whole genome shotgun (WGS) entry which is preliminary data.</text>
</comment>
<dbReference type="InterPro" id="IPR050644">
    <property type="entry name" value="PG_Glycine_Bridge_Synth"/>
</dbReference>
<feature type="coiled-coil region" evidence="7">
    <location>
        <begin position="250"/>
        <end position="293"/>
    </location>
</feature>
<dbReference type="Proteomes" id="UP000461880">
    <property type="component" value="Unassembled WGS sequence"/>
</dbReference>
<dbReference type="GO" id="GO:0009252">
    <property type="term" value="P:peptidoglycan biosynthetic process"/>
    <property type="evidence" value="ECO:0007669"/>
    <property type="project" value="UniProtKB-KW"/>
</dbReference>
<dbReference type="GO" id="GO:0008360">
    <property type="term" value="P:regulation of cell shape"/>
    <property type="evidence" value="ECO:0007669"/>
    <property type="project" value="UniProtKB-KW"/>
</dbReference>
<evidence type="ECO:0000256" key="2">
    <source>
        <dbReference type="ARBA" id="ARBA00022679"/>
    </source>
</evidence>
<protein>
    <submittedName>
        <fullName evidence="8">Aminoacyltransferase</fullName>
    </submittedName>
</protein>
<keyword evidence="6" id="KW-0961">Cell wall biogenesis/degradation</keyword>
<dbReference type="PROSITE" id="PS51191">
    <property type="entry name" value="FEMABX"/>
    <property type="match status" value="1"/>
</dbReference>
<evidence type="ECO:0000313" key="8">
    <source>
        <dbReference type="EMBL" id="MSS57526.1"/>
    </source>
</evidence>
<dbReference type="EMBL" id="VUMN01000001">
    <property type="protein sequence ID" value="MSS57526.1"/>
    <property type="molecule type" value="Genomic_DNA"/>
</dbReference>
<proteinExistence type="inferred from homology"/>
<keyword evidence="3" id="KW-0133">Cell shape</keyword>
<evidence type="ECO:0000256" key="6">
    <source>
        <dbReference type="ARBA" id="ARBA00023316"/>
    </source>
</evidence>
<comment type="similarity">
    <text evidence="1">Belongs to the FemABX family.</text>
</comment>
<evidence type="ECO:0000256" key="5">
    <source>
        <dbReference type="ARBA" id="ARBA00023315"/>
    </source>
</evidence>
<dbReference type="Gene3D" id="3.40.630.30">
    <property type="match status" value="2"/>
</dbReference>
<dbReference type="InterPro" id="IPR003447">
    <property type="entry name" value="FEMABX"/>
</dbReference>
<organism evidence="8 9">
    <name type="scientific">Stecheria intestinalis</name>
    <dbReference type="NCBI Taxonomy" id="2606630"/>
    <lineage>
        <taxon>Bacteria</taxon>
        <taxon>Bacillati</taxon>
        <taxon>Bacillota</taxon>
        <taxon>Erysipelotrichia</taxon>
        <taxon>Erysipelotrichales</taxon>
        <taxon>Erysipelotrichaceae</taxon>
        <taxon>Stecheria</taxon>
    </lineage>
</organism>
<dbReference type="GO" id="GO:0071555">
    <property type="term" value="P:cell wall organization"/>
    <property type="evidence" value="ECO:0007669"/>
    <property type="project" value="UniProtKB-KW"/>
</dbReference>
<dbReference type="AlphaFoldDB" id="A0A7X2NQK8"/>
<accession>A0A7X2NQK8</accession>
<dbReference type="InterPro" id="IPR016181">
    <property type="entry name" value="Acyl_CoA_acyltransferase"/>
</dbReference>
<keyword evidence="9" id="KW-1185">Reference proteome</keyword>
<keyword evidence="7" id="KW-0175">Coiled coil</keyword>
<reference evidence="8 9" key="1">
    <citation type="submission" date="2019-08" db="EMBL/GenBank/DDBJ databases">
        <title>In-depth cultivation of the pig gut microbiome towards novel bacterial diversity and tailored functional studies.</title>
        <authorList>
            <person name="Wylensek D."/>
            <person name="Hitch T.C.A."/>
            <person name="Clavel T."/>
        </authorList>
    </citation>
    <scope>NUCLEOTIDE SEQUENCE [LARGE SCALE GENOMIC DNA]</scope>
    <source>
        <strain evidence="8 9">Oil+RF-744-GAM-WT-6</strain>
    </source>
</reference>
<evidence type="ECO:0000256" key="7">
    <source>
        <dbReference type="SAM" id="Coils"/>
    </source>
</evidence>
<evidence type="ECO:0000256" key="3">
    <source>
        <dbReference type="ARBA" id="ARBA00022960"/>
    </source>
</evidence>
<keyword evidence="5 8" id="KW-0012">Acyltransferase</keyword>
<keyword evidence="2 8" id="KW-0808">Transferase</keyword>
<sequence length="414" mass="48100">MERSSMAFEFHTDADPSAVDAFVIASDQNTLYQTSPWAKVKNNWESYFTSVSEDGTMIASALILFRRLTPWHTLAYIPRGPVMNYSRRDLVSFYLKQLCSFAKSHHAIALRFDPDLLSRCYPFTEKDLPHAYENNDVIDYLKSLGAKHKGFTKMISEATQPRFNAAMNVDADWRSRLVKNTRQSIRTAEKRGVEVHFGHEYLHLFAEAMHYTETRQKVALRNEEYFRNMVNAFGDHAIVAVATLNFAHQEERLKQEISQCTEALKNASGKKETARLTQELHNAEQELTRNETDWKEEGKDEVVLCGKLVCFNEKRMEFFYMGNNTKYMRVRANYYLYAKFLDYCCEHHIPYCSFGGIEGTLDDGLTQFKSAWPIQIEEYIGEFNFVLNAPMYHLFDEVYPKLLKTAARIRGSEK</sequence>
<dbReference type="Pfam" id="PF02388">
    <property type="entry name" value="FemAB"/>
    <property type="match status" value="1"/>
</dbReference>
<evidence type="ECO:0000313" key="9">
    <source>
        <dbReference type="Proteomes" id="UP000461880"/>
    </source>
</evidence>
<keyword evidence="4" id="KW-0573">Peptidoglycan synthesis</keyword>